<evidence type="ECO:0000256" key="2">
    <source>
        <dbReference type="ARBA" id="ARBA00022692"/>
    </source>
</evidence>
<evidence type="ECO:0000256" key="5">
    <source>
        <dbReference type="SAM" id="Phobius"/>
    </source>
</evidence>
<name>A0ABP9U679_9MICO</name>
<dbReference type="Pfam" id="PF06803">
    <property type="entry name" value="DUF1232"/>
    <property type="match status" value="1"/>
</dbReference>
<keyword evidence="4 5" id="KW-0472">Membrane</keyword>
<comment type="caution">
    <text evidence="7">The sequence shown here is derived from an EMBL/GenBank/DDBJ whole genome shotgun (WGS) entry which is preliminary data.</text>
</comment>
<dbReference type="Proteomes" id="UP001498935">
    <property type="component" value="Unassembled WGS sequence"/>
</dbReference>
<gene>
    <name evidence="7" type="ORF">KACC15558_34130</name>
</gene>
<keyword evidence="2 5" id="KW-0812">Transmembrane</keyword>
<dbReference type="InterPro" id="IPR010652">
    <property type="entry name" value="DUF1232"/>
</dbReference>
<dbReference type="EMBL" id="BAABNP010000023">
    <property type="protein sequence ID" value="GAA5342372.1"/>
    <property type="molecule type" value="Genomic_DNA"/>
</dbReference>
<keyword evidence="3 5" id="KW-1133">Transmembrane helix</keyword>
<comment type="subcellular location">
    <subcellularLocation>
        <location evidence="1">Endomembrane system</location>
        <topology evidence="1">Multi-pass membrane protein</topology>
    </subcellularLocation>
</comment>
<feature type="transmembrane region" description="Helical" evidence="5">
    <location>
        <begin position="6"/>
        <end position="28"/>
    </location>
</feature>
<keyword evidence="8" id="KW-1185">Reference proteome</keyword>
<accession>A0ABP9U679</accession>
<evidence type="ECO:0000256" key="4">
    <source>
        <dbReference type="ARBA" id="ARBA00023136"/>
    </source>
</evidence>
<evidence type="ECO:0000313" key="7">
    <source>
        <dbReference type="EMBL" id="GAA5342372.1"/>
    </source>
</evidence>
<reference evidence="7 8" key="1">
    <citation type="submission" date="2024-02" db="EMBL/GenBank/DDBJ databases">
        <title>Characterization of antibiotic resistant novel bacterial strains and their environmental applications.</title>
        <authorList>
            <person name="Manzoor S."/>
            <person name="Abbas S."/>
            <person name="Arshad M."/>
            <person name="Li W.J."/>
            <person name="Ahmed I."/>
        </authorList>
    </citation>
    <scope>NUCLEOTIDE SEQUENCE [LARGE SCALE GENOMIC DNA]</scope>
    <source>
        <strain evidence="7 8">KACC 15558</strain>
    </source>
</reference>
<dbReference type="RefSeq" id="WP_342039094.1">
    <property type="nucleotide sequence ID" value="NZ_BAABNP010000023.1"/>
</dbReference>
<evidence type="ECO:0000256" key="3">
    <source>
        <dbReference type="ARBA" id="ARBA00022989"/>
    </source>
</evidence>
<organism evidence="7 8">
    <name type="scientific">Brevibacterium ammoniilyticum</name>
    <dbReference type="NCBI Taxonomy" id="1046555"/>
    <lineage>
        <taxon>Bacteria</taxon>
        <taxon>Bacillati</taxon>
        <taxon>Actinomycetota</taxon>
        <taxon>Actinomycetes</taxon>
        <taxon>Micrococcales</taxon>
        <taxon>Brevibacteriaceae</taxon>
        <taxon>Brevibacterium</taxon>
    </lineage>
</organism>
<sequence length="144" mass="15692">MPDWLVIVLSIVAGLLLLWVALIAVLWVQSRRMGRSVDWKEIVRLVPDVLRLVKRLATDPRTPRGTRWMLGGLLVYLALPIDLVPDFIPVLGYADDAVAIALVLRWAIGHAGLESVERRAIGQKVCLGSGSCPAIPTAIPGLLS</sequence>
<evidence type="ECO:0000313" key="8">
    <source>
        <dbReference type="Proteomes" id="UP001498935"/>
    </source>
</evidence>
<evidence type="ECO:0000259" key="6">
    <source>
        <dbReference type="Pfam" id="PF06803"/>
    </source>
</evidence>
<proteinExistence type="predicted"/>
<protein>
    <submittedName>
        <fullName evidence="7">YkvA family protein</fullName>
    </submittedName>
</protein>
<feature type="domain" description="DUF1232" evidence="6">
    <location>
        <begin position="66"/>
        <end position="102"/>
    </location>
</feature>
<evidence type="ECO:0000256" key="1">
    <source>
        <dbReference type="ARBA" id="ARBA00004127"/>
    </source>
</evidence>